<keyword evidence="10" id="KW-0961">Cell wall biogenesis/degradation</keyword>
<evidence type="ECO:0000256" key="7">
    <source>
        <dbReference type="ARBA" id="ARBA00022984"/>
    </source>
</evidence>
<reference evidence="15" key="1">
    <citation type="journal article" date="2019" name="Int. J. Syst. Evol. Microbiol.">
        <title>The Global Catalogue of Microorganisms (GCM) 10K type strain sequencing project: providing services to taxonomists for standard genome sequencing and annotation.</title>
        <authorList>
            <consortium name="The Broad Institute Genomics Platform"/>
            <consortium name="The Broad Institute Genome Sequencing Center for Infectious Disease"/>
            <person name="Wu L."/>
            <person name="Ma J."/>
        </authorList>
    </citation>
    <scope>NUCLEOTIDE SEQUENCE [LARGE SCALE GENOMIC DNA]</scope>
    <source>
        <strain evidence="15">CECT 8289</strain>
    </source>
</reference>
<keyword evidence="4" id="KW-0121">Carboxypeptidase</keyword>
<dbReference type="Gene3D" id="3.30.1390.30">
    <property type="entry name" value="Penicillin-binding protein 2a, domain 3"/>
    <property type="match status" value="1"/>
</dbReference>
<keyword evidence="4" id="KW-0378">Hydrolase</keyword>
<dbReference type="Pfam" id="PF00905">
    <property type="entry name" value="Transpeptidase"/>
    <property type="match status" value="1"/>
</dbReference>
<organism evidence="14 15">
    <name type="scientific">Ferruginibacter yonginensis</name>
    <dbReference type="NCBI Taxonomy" id="1310416"/>
    <lineage>
        <taxon>Bacteria</taxon>
        <taxon>Pseudomonadati</taxon>
        <taxon>Bacteroidota</taxon>
        <taxon>Chitinophagia</taxon>
        <taxon>Chitinophagales</taxon>
        <taxon>Chitinophagaceae</taxon>
        <taxon>Ferruginibacter</taxon>
    </lineage>
</organism>
<sequence length="702" mass="78459">MLVFVAMFLVIIAQLAHLQLFSSDLRLQADAQGTFRKVIYPDRGIVYDRHKNPILQNTIIYDLMLTPNKLKGVDTFALCKILNIDTAQFNKRVIELIIKNGRARASIFEPLLSEDKMAMINESMYQFAPAFYLQERSIRSYPYNAAANVLGYTAEVDTNFLKNHPNEGYTAGDYAGRTGIERTYEKVLMGERGIEYWKRDNKNRLTEKLENGKYDTMPKAGQNLYTTLDMELQELGEKLMENKLGSIVAIDPKTGGILAMVSAPTYKPTFLTGKDRKKHIAELLLNPALPLLNRTVSATYSPGSTFKTLQALVGLHEGVIDPNFSVSCGGAFYGCGSGKPMKCLDFGTFNLRSAITVSDNTYFATVMQKVINNPKYPNVDSSLAAWDRYMYAFGLGHKLGVDVPSEKRGNIPTPAYFNDPKRFGPGNWNYCSFRSVSIGQGEVDVTPIQVANEMCYIANKGWYITPHIVDSIEGGDKYDILSQYRKHHQPIDIPDSIFDVVHDGMQGVLERGTGGGARVKGINICGKTGTVENYFRGVKQENHSFFCAFAPRENPKIAIMCVVENSGRFGGTYAAPIVGLMIEKYLNDSIVDKGRLAQVEKLQNTKLIPKRIYAEMRKQDSLRHSKDSAYLLANGYIKIIRDTTEISDDGKDDDAISKMIKEKDSKNKKDSNDQKKPMSTEAILPNDKKKSSIADSITKVDN</sequence>
<feature type="compositionally biased region" description="Basic and acidic residues" evidence="11">
    <location>
        <begin position="686"/>
        <end position="702"/>
    </location>
</feature>
<evidence type="ECO:0000256" key="11">
    <source>
        <dbReference type="SAM" id="MobiDB-lite"/>
    </source>
</evidence>
<dbReference type="InterPro" id="IPR005311">
    <property type="entry name" value="PBP_dimer"/>
</dbReference>
<dbReference type="Gene3D" id="3.90.1310.10">
    <property type="entry name" value="Penicillin-binding protein 2a (Domain 2)"/>
    <property type="match status" value="1"/>
</dbReference>
<dbReference type="InterPro" id="IPR001460">
    <property type="entry name" value="PCN-bd_Tpept"/>
</dbReference>
<keyword evidence="9" id="KW-0472">Membrane</keyword>
<keyword evidence="6" id="KW-0133">Cell shape</keyword>
<dbReference type="SUPFAM" id="SSF56519">
    <property type="entry name" value="Penicillin binding protein dimerisation domain"/>
    <property type="match status" value="1"/>
</dbReference>
<evidence type="ECO:0000313" key="14">
    <source>
        <dbReference type="EMBL" id="MFC4263293.1"/>
    </source>
</evidence>
<keyword evidence="15" id="KW-1185">Reference proteome</keyword>
<feature type="domain" description="Penicillin-binding protein transpeptidase" evidence="12">
    <location>
        <begin position="245"/>
        <end position="578"/>
    </location>
</feature>
<keyword evidence="7" id="KW-0573">Peptidoglycan synthesis</keyword>
<evidence type="ECO:0000256" key="1">
    <source>
        <dbReference type="ARBA" id="ARBA00004167"/>
    </source>
</evidence>
<evidence type="ECO:0000256" key="2">
    <source>
        <dbReference type="ARBA" id="ARBA00004236"/>
    </source>
</evidence>
<comment type="subcellular location">
    <subcellularLocation>
        <location evidence="2">Cell membrane</location>
    </subcellularLocation>
    <subcellularLocation>
        <location evidence="1">Membrane</location>
        <topology evidence="1">Single-pass membrane protein</topology>
    </subcellularLocation>
</comment>
<evidence type="ECO:0000313" key="15">
    <source>
        <dbReference type="Proteomes" id="UP001595907"/>
    </source>
</evidence>
<evidence type="ECO:0000256" key="4">
    <source>
        <dbReference type="ARBA" id="ARBA00022645"/>
    </source>
</evidence>
<dbReference type="SUPFAM" id="SSF56601">
    <property type="entry name" value="beta-lactamase/transpeptidase-like"/>
    <property type="match status" value="1"/>
</dbReference>
<comment type="caution">
    <text evidence="14">The sequence shown here is derived from an EMBL/GenBank/DDBJ whole genome shotgun (WGS) entry which is preliminary data.</text>
</comment>
<feature type="region of interest" description="Disordered" evidence="11">
    <location>
        <begin position="651"/>
        <end position="702"/>
    </location>
</feature>
<feature type="domain" description="Penicillin-binding protein dimerisation" evidence="13">
    <location>
        <begin position="39"/>
        <end position="208"/>
    </location>
</feature>
<keyword evidence="8" id="KW-1133">Transmembrane helix</keyword>
<evidence type="ECO:0000256" key="8">
    <source>
        <dbReference type="ARBA" id="ARBA00022989"/>
    </source>
</evidence>
<proteinExistence type="predicted"/>
<dbReference type="Proteomes" id="UP001595907">
    <property type="component" value="Unassembled WGS sequence"/>
</dbReference>
<evidence type="ECO:0000256" key="5">
    <source>
        <dbReference type="ARBA" id="ARBA00022692"/>
    </source>
</evidence>
<dbReference type="EMBL" id="JBHSCZ010000002">
    <property type="protein sequence ID" value="MFC4263293.1"/>
    <property type="molecule type" value="Genomic_DNA"/>
</dbReference>
<dbReference type="InterPro" id="IPR050515">
    <property type="entry name" value="Beta-lactam/transpept"/>
</dbReference>
<keyword evidence="4" id="KW-0645">Protease</keyword>
<keyword evidence="5" id="KW-0812">Transmembrane</keyword>
<dbReference type="InterPro" id="IPR036138">
    <property type="entry name" value="PBP_dimer_sf"/>
</dbReference>
<dbReference type="PANTHER" id="PTHR30627">
    <property type="entry name" value="PEPTIDOGLYCAN D,D-TRANSPEPTIDASE"/>
    <property type="match status" value="1"/>
</dbReference>
<feature type="compositionally biased region" description="Basic and acidic residues" evidence="11">
    <location>
        <begin position="653"/>
        <end position="678"/>
    </location>
</feature>
<evidence type="ECO:0000256" key="10">
    <source>
        <dbReference type="ARBA" id="ARBA00023316"/>
    </source>
</evidence>
<evidence type="ECO:0000256" key="6">
    <source>
        <dbReference type="ARBA" id="ARBA00022960"/>
    </source>
</evidence>
<dbReference type="InterPro" id="IPR012338">
    <property type="entry name" value="Beta-lactam/transpept-like"/>
</dbReference>
<evidence type="ECO:0000259" key="12">
    <source>
        <dbReference type="Pfam" id="PF00905"/>
    </source>
</evidence>
<protein>
    <submittedName>
        <fullName evidence="14">Peptidoglycan D,D-transpeptidase FtsI family protein</fullName>
    </submittedName>
</protein>
<name>A0ABV8QV88_9BACT</name>
<keyword evidence="3" id="KW-1003">Cell membrane</keyword>
<dbReference type="RefSeq" id="WP_379709663.1">
    <property type="nucleotide sequence ID" value="NZ_JBHSCZ010000002.1"/>
</dbReference>
<gene>
    <name evidence="14" type="ORF">ACFOWM_10415</name>
</gene>
<evidence type="ECO:0000259" key="13">
    <source>
        <dbReference type="Pfam" id="PF03717"/>
    </source>
</evidence>
<evidence type="ECO:0000256" key="9">
    <source>
        <dbReference type="ARBA" id="ARBA00023136"/>
    </source>
</evidence>
<dbReference type="Pfam" id="PF03717">
    <property type="entry name" value="PBP_dimer"/>
    <property type="match status" value="1"/>
</dbReference>
<dbReference type="Gene3D" id="3.40.710.10">
    <property type="entry name" value="DD-peptidase/beta-lactamase superfamily"/>
    <property type="match status" value="1"/>
</dbReference>
<evidence type="ECO:0000256" key="3">
    <source>
        <dbReference type="ARBA" id="ARBA00022475"/>
    </source>
</evidence>
<dbReference type="PANTHER" id="PTHR30627:SF2">
    <property type="entry name" value="PEPTIDOGLYCAN D,D-TRANSPEPTIDASE MRDA"/>
    <property type="match status" value="1"/>
</dbReference>
<accession>A0ABV8QV88</accession>